<evidence type="ECO:0000313" key="1">
    <source>
        <dbReference type="Proteomes" id="UP000887579"/>
    </source>
</evidence>
<name>A0AC34FFL8_9BILA</name>
<dbReference type="Proteomes" id="UP000887579">
    <property type="component" value="Unplaced"/>
</dbReference>
<reference evidence="2" key="1">
    <citation type="submission" date="2022-11" db="UniProtKB">
        <authorList>
            <consortium name="WormBaseParasite"/>
        </authorList>
    </citation>
    <scope>IDENTIFICATION</scope>
</reference>
<dbReference type="WBParaSite" id="ES5_v2.g15930.t1">
    <property type="protein sequence ID" value="ES5_v2.g15930.t1"/>
    <property type="gene ID" value="ES5_v2.g15930"/>
</dbReference>
<organism evidence="1 2">
    <name type="scientific">Panagrolaimus sp. ES5</name>
    <dbReference type="NCBI Taxonomy" id="591445"/>
    <lineage>
        <taxon>Eukaryota</taxon>
        <taxon>Metazoa</taxon>
        <taxon>Ecdysozoa</taxon>
        <taxon>Nematoda</taxon>
        <taxon>Chromadorea</taxon>
        <taxon>Rhabditida</taxon>
        <taxon>Tylenchina</taxon>
        <taxon>Panagrolaimomorpha</taxon>
        <taxon>Panagrolaimoidea</taxon>
        <taxon>Panagrolaimidae</taxon>
        <taxon>Panagrolaimus</taxon>
    </lineage>
</organism>
<evidence type="ECO:0000313" key="2">
    <source>
        <dbReference type="WBParaSite" id="ES5_v2.g15930.t1"/>
    </source>
</evidence>
<accession>A0AC34FFL8</accession>
<sequence>MSGNIRKNLGLALNRQQTKIVAAQAFLALNGTYTIVRRNQGVVLIKKLRVSYEEYEKIDENFQDLIEGITDATEKAKEEQIYQELAYDDQNKIPFKTIMSDLLEAIGDIEAEIEIEIIEKMTAAPAFTAPAAAIPGTPGTAPATITVPSQIVLLNNPGPERKQRLYSGNPGGYKGFIEDWNNSVGNKPDIADVLKLQMLKQRVDGEAYAAISRFSTAAEYPEALDKLKQRFGQTEDAVDILLENLNVSVRDKHDLVAVRKAFDDFEVNLTALGGYGEDIEAKALKSLLKSKLPEEIILHLSVYEGALPAGVATLTEYRKQADRLIAHFKKTYGRYMPRVFKPNNKPVFSAKPVTFIPNNGQKVQRQQIVQQEYKKVTTFSPKCSFCEGLHFSDDCPSCTTLQEAQQIAADKHLCLKCFKVGHSAEKCMMRVKCRKCQQRHHTLHCKVNLSKKSPPVKKPGERVIVAANKVVAQKDDTEVLLLSREVTVSHPDYPEKSQKVLVFVDNGAQISLIDRDLTKSLHLPVQEFSTDCQGPTGEIFVAKGRFKLNLHLQDGTKYLVQACRSTDIIHKLTVPTAPVEQFWDSTREMKQPLQVKQGSPKLLLSMKEFSELVAHQPSKELKNGSVLRKHSRTKSPIVTAIVAKNETPVDSTKTTAIVLADAAKKDGEPGELGKDDVFQHQEVNISDAAVQDYTFEQGSKQVVPVVAKISATELISDPKFLYDLELMGIKDDPNADENRLFQQRFLETVEQVEDGRIFAELPFHDHSNLGTNFNNSYRRLASQSKKFLKDPPYAALYKSGVDELSDSKFAEVVSNDVLNDSDSHIMPHTTVITPGKTTSARIVFDGSCKTEKGESINDKLLTGENRLPQLAGILLRARFHLIIVASDIKKAFLQVHLKQASRKYVRFLFVKDPSKPLTRDNLIVYQFCVVPFGLNASSNMLAHAIEYLLRKFAHLNPTFARYLLQVLRNNYVDNLVMGSKLVKEAITANEVVKKAFAAGQMDLRGHVSNNLEVNEHFKVDVKSFNLLGHELIIDSDELVFGWKKLDPTKSPKTKRALLSFAASLFDLLGILGPLRVPIKLLIRRAWDHKVDWKSLMDSSLIADVKLIYDERVNFSMKIKRHIFLNADPSQVQLHIFADASALAYGCVVYVRYLDNDNKFQTTLIFAQSRIAPIKPVMTITKLELTATALALHVAGFLRSEIQDVILIEKVIIYTDSTTVLYWIKNPEGKGRFVINRVNKLNASDAKFRHVQGPLNPADLVSRGCSPYELVNNRLWFEGPEFLRKAEEFWPAQPNLDQEAEKLEPLIVAALKVSDSKKVIIAQKIALVDAKPYCSWQSLVRTYAILLKFLSLK</sequence>
<protein>
    <submittedName>
        <fullName evidence="2">Uncharacterized protein</fullName>
    </submittedName>
</protein>
<proteinExistence type="predicted"/>